<organism evidence="1 2">
    <name type="scientific">Riccia fluitans</name>
    <dbReference type="NCBI Taxonomy" id="41844"/>
    <lineage>
        <taxon>Eukaryota</taxon>
        <taxon>Viridiplantae</taxon>
        <taxon>Streptophyta</taxon>
        <taxon>Embryophyta</taxon>
        <taxon>Marchantiophyta</taxon>
        <taxon>Marchantiopsida</taxon>
        <taxon>Marchantiidae</taxon>
        <taxon>Marchantiales</taxon>
        <taxon>Ricciaceae</taxon>
        <taxon>Riccia</taxon>
    </lineage>
</organism>
<name>A0ABD1ZHP0_9MARC</name>
<protein>
    <recommendedName>
        <fullName evidence="3">Retrotransposon gag domain-containing protein</fullName>
    </recommendedName>
</protein>
<gene>
    <name evidence="1" type="ORF">R1flu_019026</name>
</gene>
<dbReference type="AlphaFoldDB" id="A0ABD1ZHP0"/>
<evidence type="ECO:0000313" key="2">
    <source>
        <dbReference type="Proteomes" id="UP001605036"/>
    </source>
</evidence>
<evidence type="ECO:0008006" key="3">
    <source>
        <dbReference type="Google" id="ProtNLM"/>
    </source>
</evidence>
<sequence>MTLVDEATSFVDDLDEERMTTWFELKSKFITRYRGDINLIMVMDNLAKVQHKKGEPVLAYINQFRAEAKWLPPEEANSPLVASHFLRNLHPNISDPCCLRY</sequence>
<proteinExistence type="predicted"/>
<comment type="caution">
    <text evidence="1">The sequence shown here is derived from an EMBL/GenBank/DDBJ whole genome shotgun (WGS) entry which is preliminary data.</text>
</comment>
<reference evidence="1 2" key="1">
    <citation type="submission" date="2024-09" db="EMBL/GenBank/DDBJ databases">
        <title>Chromosome-scale assembly of Riccia fluitans.</title>
        <authorList>
            <person name="Paukszto L."/>
            <person name="Sawicki J."/>
            <person name="Karawczyk K."/>
            <person name="Piernik-Szablinska J."/>
            <person name="Szczecinska M."/>
            <person name="Mazdziarz M."/>
        </authorList>
    </citation>
    <scope>NUCLEOTIDE SEQUENCE [LARGE SCALE GENOMIC DNA]</scope>
    <source>
        <strain evidence="1">Rf_01</strain>
        <tissue evidence="1">Aerial parts of the thallus</tissue>
    </source>
</reference>
<dbReference type="EMBL" id="JBHFFA010000001">
    <property type="protein sequence ID" value="KAL2650898.1"/>
    <property type="molecule type" value="Genomic_DNA"/>
</dbReference>
<accession>A0ABD1ZHP0</accession>
<dbReference type="Proteomes" id="UP001605036">
    <property type="component" value="Unassembled WGS sequence"/>
</dbReference>
<keyword evidence="2" id="KW-1185">Reference proteome</keyword>
<evidence type="ECO:0000313" key="1">
    <source>
        <dbReference type="EMBL" id="KAL2650898.1"/>
    </source>
</evidence>